<accession>A0A0H5QIL0</accession>
<sequence length="94" mass="10230">MLTLPDELSHALDEFRDATGTAPSSFVVSMLVEAIPAINAITHATRALAKDQEHALTIMQDVLSDALHQGTAVQLDMYEKKSLRKTPLKAKADD</sequence>
<dbReference type="AlphaFoldDB" id="A0A0H5QIL0"/>
<proteinExistence type="predicted"/>
<reference evidence="1" key="2">
    <citation type="submission" date="2015-07" db="EMBL/GenBank/DDBJ databases">
        <title>Plasmids, circular viruses and viroids from rat gut.</title>
        <authorList>
            <person name="Jorgensen T.J."/>
            <person name="Hansen M.A."/>
            <person name="Xu Z."/>
            <person name="Tabak M.A."/>
            <person name="Sorensen S.J."/>
            <person name="Hansen L.H."/>
        </authorList>
    </citation>
    <scope>NUCLEOTIDE SEQUENCE</scope>
    <source>
        <strain evidence="1">RGRH0721</strain>
    </source>
</reference>
<reference evidence="1" key="1">
    <citation type="submission" date="2015-06" db="EMBL/GenBank/DDBJ databases">
        <authorList>
            <person name="Joergensen T."/>
        </authorList>
    </citation>
    <scope>NUCLEOTIDE SEQUENCE</scope>
    <source>
        <strain evidence="1">RGRH0721</strain>
    </source>
</reference>
<dbReference type="EMBL" id="LN853337">
    <property type="protein sequence ID" value="CRY95682.1"/>
    <property type="molecule type" value="Genomic_DNA"/>
</dbReference>
<protein>
    <submittedName>
        <fullName evidence="1">Uncharacterized protein</fullName>
    </submittedName>
</protein>
<name>A0A0H5QIL0_9ZZZZ</name>
<organism evidence="1">
    <name type="scientific">uncultured prokaryote</name>
    <dbReference type="NCBI Taxonomy" id="198431"/>
    <lineage>
        <taxon>unclassified sequences</taxon>
        <taxon>environmental samples</taxon>
    </lineage>
</organism>
<evidence type="ECO:0000313" key="1">
    <source>
        <dbReference type="EMBL" id="CRY95682.1"/>
    </source>
</evidence>